<evidence type="ECO:0000256" key="17">
    <source>
        <dbReference type="ARBA" id="ARBA00033421"/>
    </source>
</evidence>
<feature type="transmembrane region" description="Helical" evidence="19">
    <location>
        <begin position="241"/>
        <end position="266"/>
    </location>
</feature>
<keyword evidence="5" id="KW-0145">Chemotaxis</keyword>
<keyword evidence="4" id="KW-1003">Cell membrane</keyword>
<keyword evidence="14" id="KW-0807">Transducer</keyword>
<keyword evidence="12" id="KW-1015">Disulfide bond</keyword>
<dbReference type="GO" id="GO:0006954">
    <property type="term" value="P:inflammatory response"/>
    <property type="evidence" value="ECO:0007669"/>
    <property type="project" value="TreeGrafter"/>
</dbReference>
<evidence type="ECO:0000313" key="21">
    <source>
        <dbReference type="Proteomes" id="UP000515203"/>
    </source>
</evidence>
<dbReference type="FunCoup" id="A0A6P6DJX4">
    <property type="interactions" value="582"/>
</dbReference>
<dbReference type="FunFam" id="1.20.1070.10:FF:000034">
    <property type="entry name" value="G-protein coupled receptor 1"/>
    <property type="match status" value="1"/>
</dbReference>
<dbReference type="Pfam" id="PF00001">
    <property type="entry name" value="7tm_1"/>
    <property type="match status" value="1"/>
</dbReference>
<feature type="transmembrane region" description="Helical" evidence="19">
    <location>
        <begin position="108"/>
        <end position="127"/>
    </location>
</feature>
<organism evidence="21 22">
    <name type="scientific">Octodon degus</name>
    <name type="common">Degu</name>
    <name type="synonym">Sciurus degus</name>
    <dbReference type="NCBI Taxonomy" id="10160"/>
    <lineage>
        <taxon>Eukaryota</taxon>
        <taxon>Metazoa</taxon>
        <taxon>Chordata</taxon>
        <taxon>Craniata</taxon>
        <taxon>Vertebrata</taxon>
        <taxon>Euteleostomi</taxon>
        <taxon>Mammalia</taxon>
        <taxon>Eutheria</taxon>
        <taxon>Euarchontoglires</taxon>
        <taxon>Glires</taxon>
        <taxon>Rodentia</taxon>
        <taxon>Hystricomorpha</taxon>
        <taxon>Octodontidae</taxon>
        <taxon>Octodon</taxon>
    </lineage>
</organism>
<evidence type="ECO:0000256" key="13">
    <source>
        <dbReference type="ARBA" id="ARBA00023170"/>
    </source>
</evidence>
<dbReference type="InterPro" id="IPR017452">
    <property type="entry name" value="GPCR_Rhodpsn_7TM"/>
</dbReference>
<evidence type="ECO:0000256" key="10">
    <source>
        <dbReference type="ARBA" id="ARBA00023040"/>
    </source>
</evidence>
<dbReference type="Gene3D" id="1.20.1070.10">
    <property type="entry name" value="Rhodopsin 7-helix transmembrane proteins"/>
    <property type="match status" value="1"/>
</dbReference>
<evidence type="ECO:0000256" key="7">
    <source>
        <dbReference type="ARBA" id="ARBA00022641"/>
    </source>
</evidence>
<dbReference type="PRINTS" id="PR01104">
    <property type="entry name" value="ANPHYLATOXNR"/>
</dbReference>
<reference evidence="22" key="1">
    <citation type="submission" date="2025-08" db="UniProtKB">
        <authorList>
            <consortium name="RefSeq"/>
        </authorList>
    </citation>
    <scope>IDENTIFICATION</scope>
</reference>
<dbReference type="PANTHER" id="PTHR24225:SF29">
    <property type="entry name" value="C5A ANAPHYLATOXIN CHEMOTACTIC RECEPTOR 1"/>
    <property type="match status" value="1"/>
</dbReference>
<comment type="similarity">
    <text evidence="16">Belongs to the chemokine-like receptor (CMKLR) family.</text>
</comment>
<evidence type="ECO:0000259" key="20">
    <source>
        <dbReference type="PROSITE" id="PS50262"/>
    </source>
</evidence>
<evidence type="ECO:0000256" key="2">
    <source>
        <dbReference type="ARBA" id="ARBA00004651"/>
    </source>
</evidence>
<dbReference type="SUPFAM" id="SSF81321">
    <property type="entry name" value="Family A G protein-coupled receptor-like"/>
    <property type="match status" value="1"/>
</dbReference>
<dbReference type="PRINTS" id="PR00237">
    <property type="entry name" value="GPCRRHODOPSN"/>
</dbReference>
<feature type="transmembrane region" description="Helical" evidence="19">
    <location>
        <begin position="35"/>
        <end position="58"/>
    </location>
</feature>
<dbReference type="InterPro" id="IPR002234">
    <property type="entry name" value="Anphylx_rcpt_C3a/C5a1-2"/>
</dbReference>
<dbReference type="PROSITE" id="PS50262">
    <property type="entry name" value="G_PROTEIN_RECEP_F1_2"/>
    <property type="match status" value="1"/>
</dbReference>
<keyword evidence="9 19" id="KW-1133">Transmembrane helix</keyword>
<dbReference type="Proteomes" id="UP000515203">
    <property type="component" value="Unplaced"/>
</dbReference>
<feature type="transmembrane region" description="Helical" evidence="19">
    <location>
        <begin position="70"/>
        <end position="96"/>
    </location>
</feature>
<dbReference type="GO" id="GO:0004878">
    <property type="term" value="F:complement component C5a receptor activity"/>
    <property type="evidence" value="ECO:0007669"/>
    <property type="project" value="TreeGrafter"/>
</dbReference>
<dbReference type="GeneID" id="101584624"/>
<keyword evidence="10" id="KW-0297">G-protein coupled receptor</keyword>
<keyword evidence="8 19" id="KW-0812">Transmembrane</keyword>
<evidence type="ECO:0000256" key="16">
    <source>
        <dbReference type="ARBA" id="ARBA00025736"/>
    </source>
</evidence>
<dbReference type="InParanoid" id="A0A6P6DJX4"/>
<keyword evidence="6" id="KW-0597">Phosphoprotein</keyword>
<comment type="subcellular location">
    <subcellularLocation>
        <location evidence="2">Cell membrane</location>
        <topology evidence="2">Multi-pass membrane protein</topology>
    </subcellularLocation>
    <subcellularLocation>
        <location evidence="1">Cytoplasmic vesicle</location>
    </subcellularLocation>
</comment>
<name>A0A6P6DJX4_OCTDE</name>
<accession>A0A6P6DJX4</accession>
<feature type="transmembrane region" description="Helical" evidence="19">
    <location>
        <begin position="201"/>
        <end position="225"/>
    </location>
</feature>
<dbReference type="RefSeq" id="XP_023560349.1">
    <property type="nucleotide sequence ID" value="XM_023704581.1"/>
</dbReference>
<dbReference type="GO" id="GO:0007204">
    <property type="term" value="P:positive regulation of cytosolic calcium ion concentration"/>
    <property type="evidence" value="ECO:0007669"/>
    <property type="project" value="TreeGrafter"/>
</dbReference>
<dbReference type="OrthoDB" id="9835842at2759"/>
<evidence type="ECO:0000256" key="6">
    <source>
        <dbReference type="ARBA" id="ARBA00022553"/>
    </source>
</evidence>
<keyword evidence="11 19" id="KW-0472">Membrane</keyword>
<sequence length="348" mass="38913">MEAVEFYNYSDYEDSILNPGKPVDHHVEHLSTKDLLALVILAVVFLAGVLGNTLVVWVTTCEARRNINAIWFLNLALADLLSCLALPVLFVSIVHLNHWHLGDTACKVLPSLILLNMYTSILLLATISGDRLALVLSPIWCQRFRGSSLAWVACGAAWFLALLLTIPSFVYRRTHQEYFPAKTLCVTDYGWGNERREKAVALVRLVVGFLGPLFMLTICYTFLLLRTWSRRATRSAKTVKVVVAVVSSFFILWLPYQVTGVLLAWYPVTSSIYKSTKALDALCVSIAYINCCINPIIYVAAGRGFQGRLLKSLPSVLRNVLTEDSLNRESKSFTRSTVDTMPQKSESV</sequence>
<dbReference type="PANTHER" id="PTHR24225">
    <property type="entry name" value="CHEMOTACTIC RECEPTOR"/>
    <property type="match status" value="1"/>
</dbReference>
<evidence type="ECO:0000256" key="15">
    <source>
        <dbReference type="ARBA" id="ARBA00023329"/>
    </source>
</evidence>
<evidence type="ECO:0000256" key="4">
    <source>
        <dbReference type="ARBA" id="ARBA00022475"/>
    </source>
</evidence>
<feature type="transmembrane region" description="Helical" evidence="19">
    <location>
        <begin position="148"/>
        <end position="170"/>
    </location>
</feature>
<dbReference type="PRINTS" id="PR00426">
    <property type="entry name" value="C5ANPHYLTXNR"/>
</dbReference>
<evidence type="ECO:0000256" key="12">
    <source>
        <dbReference type="ARBA" id="ARBA00023157"/>
    </source>
</evidence>
<keyword evidence="21" id="KW-1185">Reference proteome</keyword>
<keyword evidence="7" id="KW-0765">Sulfation</keyword>
<dbReference type="AlphaFoldDB" id="A0A6P6DJX4"/>
<dbReference type="GO" id="GO:0004930">
    <property type="term" value="F:G protein-coupled receptor activity"/>
    <property type="evidence" value="ECO:0007669"/>
    <property type="project" value="UniProtKB-KW"/>
</dbReference>
<evidence type="ECO:0000313" key="22">
    <source>
        <dbReference type="RefSeq" id="XP_023560349.1"/>
    </source>
</evidence>
<dbReference type="InterPro" id="IPR000826">
    <property type="entry name" value="Formyl_rcpt-rel"/>
</dbReference>
<dbReference type="GO" id="GO:0005886">
    <property type="term" value="C:plasma membrane"/>
    <property type="evidence" value="ECO:0007669"/>
    <property type="project" value="UniProtKB-SubCell"/>
</dbReference>
<evidence type="ECO:0000256" key="18">
    <source>
        <dbReference type="ARBA" id="ARBA00045990"/>
    </source>
</evidence>
<comment type="function">
    <text evidence="18">Receptor for the chemotactic and inflammatory peptide anaphylatoxin C5a. The ligand interacts with at least two sites on the receptor: a high-affinity site on the extracellular N-terminus, and a second site in the transmembrane region which activates downstream signaling events. Receptor activation stimulates chemotaxis, granule enzyme release, intracellular calcium release and superoxide anion production.</text>
</comment>
<feature type="transmembrane region" description="Helical" evidence="19">
    <location>
        <begin position="278"/>
        <end position="301"/>
    </location>
</feature>
<dbReference type="GO" id="GO:0006935">
    <property type="term" value="P:chemotaxis"/>
    <property type="evidence" value="ECO:0007669"/>
    <property type="project" value="UniProtKB-KW"/>
</dbReference>
<proteinExistence type="inferred from homology"/>
<gene>
    <name evidence="22" type="primary">C5ar1</name>
</gene>
<evidence type="ECO:0000256" key="1">
    <source>
        <dbReference type="ARBA" id="ARBA00004541"/>
    </source>
</evidence>
<evidence type="ECO:0000256" key="14">
    <source>
        <dbReference type="ARBA" id="ARBA00023224"/>
    </source>
</evidence>
<evidence type="ECO:0000256" key="19">
    <source>
        <dbReference type="SAM" id="Phobius"/>
    </source>
</evidence>
<evidence type="ECO:0000256" key="8">
    <source>
        <dbReference type="ARBA" id="ARBA00022692"/>
    </source>
</evidence>
<dbReference type="GO" id="GO:0031410">
    <property type="term" value="C:cytoplasmic vesicle"/>
    <property type="evidence" value="ECO:0007669"/>
    <property type="project" value="UniProtKB-SubCell"/>
</dbReference>
<dbReference type="GO" id="GO:0007200">
    <property type="term" value="P:phospholipase C-activating G protein-coupled receptor signaling pathway"/>
    <property type="evidence" value="ECO:0007669"/>
    <property type="project" value="TreeGrafter"/>
</dbReference>
<evidence type="ECO:0000256" key="9">
    <source>
        <dbReference type="ARBA" id="ARBA00022989"/>
    </source>
</evidence>
<evidence type="ECO:0000256" key="3">
    <source>
        <dbReference type="ARBA" id="ARBA00016344"/>
    </source>
</evidence>
<protein>
    <recommendedName>
        <fullName evidence="3">C5a anaphylatoxin chemotactic receptor 1</fullName>
    </recommendedName>
    <alternativeName>
        <fullName evidence="17">C5a anaphylatoxin chemotactic receptor</fullName>
    </alternativeName>
</protein>
<keyword evidence="15" id="KW-0968">Cytoplasmic vesicle</keyword>
<feature type="domain" description="G-protein coupled receptors family 1 profile" evidence="20">
    <location>
        <begin position="51"/>
        <end position="298"/>
    </location>
</feature>
<dbReference type="InterPro" id="IPR000276">
    <property type="entry name" value="GPCR_Rhodpsn"/>
</dbReference>
<keyword evidence="13 22" id="KW-0675">Receptor</keyword>
<evidence type="ECO:0000256" key="5">
    <source>
        <dbReference type="ARBA" id="ARBA00022500"/>
    </source>
</evidence>
<dbReference type="CTD" id="728"/>
<evidence type="ECO:0000256" key="11">
    <source>
        <dbReference type="ARBA" id="ARBA00023136"/>
    </source>
</evidence>